<dbReference type="PROSITE" id="PS50222">
    <property type="entry name" value="EF_HAND_2"/>
    <property type="match status" value="1"/>
</dbReference>
<dbReference type="Gene3D" id="1.10.238.10">
    <property type="entry name" value="EF-hand"/>
    <property type="match status" value="1"/>
</dbReference>
<evidence type="ECO:0000313" key="5">
    <source>
        <dbReference type="Proteomes" id="UP000037460"/>
    </source>
</evidence>
<evidence type="ECO:0000256" key="2">
    <source>
        <dbReference type="SAM" id="MobiDB-lite"/>
    </source>
</evidence>
<reference evidence="5" key="1">
    <citation type="journal article" date="2015" name="PLoS Genet.">
        <title>Genome Sequence and Transcriptome Analyses of Chrysochromulina tobin: Metabolic Tools for Enhanced Algal Fitness in the Prominent Order Prymnesiales (Haptophyceae).</title>
        <authorList>
            <person name="Hovde B.T."/>
            <person name="Deodato C.R."/>
            <person name="Hunsperger H.M."/>
            <person name="Ryken S.A."/>
            <person name="Yost W."/>
            <person name="Jha R.K."/>
            <person name="Patterson J."/>
            <person name="Monnat R.J. Jr."/>
            <person name="Barlow S.B."/>
            <person name="Starkenburg S.R."/>
            <person name="Cattolico R.A."/>
        </authorList>
    </citation>
    <scope>NUCLEOTIDE SEQUENCE</scope>
    <source>
        <strain evidence="5">CCMP291</strain>
    </source>
</reference>
<comment type="caution">
    <text evidence="4">The sequence shown here is derived from an EMBL/GenBank/DDBJ whole genome shotgun (WGS) entry which is preliminary data.</text>
</comment>
<dbReference type="InterPro" id="IPR011992">
    <property type="entry name" value="EF-hand-dom_pair"/>
</dbReference>
<feature type="region of interest" description="Disordered" evidence="2">
    <location>
        <begin position="1"/>
        <end position="44"/>
    </location>
</feature>
<dbReference type="InterPro" id="IPR018247">
    <property type="entry name" value="EF_Hand_1_Ca_BS"/>
</dbReference>
<accession>A0A0M0K0U7</accession>
<feature type="compositionally biased region" description="Basic and acidic residues" evidence="2">
    <location>
        <begin position="90"/>
        <end position="101"/>
    </location>
</feature>
<feature type="region of interest" description="Disordered" evidence="2">
    <location>
        <begin position="63"/>
        <end position="101"/>
    </location>
</feature>
<evidence type="ECO:0000256" key="1">
    <source>
        <dbReference type="ARBA" id="ARBA00022837"/>
    </source>
</evidence>
<dbReference type="Pfam" id="PF13499">
    <property type="entry name" value="EF-hand_7"/>
    <property type="match status" value="1"/>
</dbReference>
<organism evidence="4 5">
    <name type="scientific">Chrysochromulina tobinii</name>
    <dbReference type="NCBI Taxonomy" id="1460289"/>
    <lineage>
        <taxon>Eukaryota</taxon>
        <taxon>Haptista</taxon>
        <taxon>Haptophyta</taxon>
        <taxon>Prymnesiophyceae</taxon>
        <taxon>Prymnesiales</taxon>
        <taxon>Chrysochromulinaceae</taxon>
        <taxon>Chrysochromulina</taxon>
    </lineage>
</organism>
<dbReference type="Proteomes" id="UP000037460">
    <property type="component" value="Unassembled WGS sequence"/>
</dbReference>
<evidence type="ECO:0000259" key="3">
    <source>
        <dbReference type="PROSITE" id="PS50222"/>
    </source>
</evidence>
<dbReference type="SUPFAM" id="SSF47473">
    <property type="entry name" value="EF-hand"/>
    <property type="match status" value="1"/>
</dbReference>
<keyword evidence="1" id="KW-0106">Calcium</keyword>
<dbReference type="GO" id="GO:0005509">
    <property type="term" value="F:calcium ion binding"/>
    <property type="evidence" value="ECO:0007669"/>
    <property type="project" value="InterPro"/>
</dbReference>
<dbReference type="EMBL" id="JWZX01001760">
    <property type="protein sequence ID" value="KOO32486.1"/>
    <property type="molecule type" value="Genomic_DNA"/>
</dbReference>
<sequence>MRPAAERLRAREPRDLPPFCAGGPGGTAGEAGRTTPRETRVSGNWAPANTYFKQCLRQSDGAKDVYRRRASSAPRSRRDEVNEGQAYSRAADKSEGKDPDWRAGSFRYANAHFYDSLRSWDGKTDVASRTPKDWRVSAADTLGMKGGEGAYGHDFSGNNADDWKRSSPVWVEKQFRQAMAAGYEGKDVALDGLGHLKKENARQKAGLINGGPLWREQKKGNTFSTYHADEVFSGMLRSGGSPSAEEYQRRRRRHLNLPAFKDISAEDASKAKRLFAQIDLNQDGAISADELAKFLKILGHKVEGGPKAIQDLIKAADEGAPDCKLQVVEFVRLYNGLKLDAK</sequence>
<gene>
    <name evidence="4" type="ORF">Ctob_011301</name>
</gene>
<keyword evidence="5" id="KW-1185">Reference proteome</keyword>
<evidence type="ECO:0000313" key="4">
    <source>
        <dbReference type="EMBL" id="KOO32486.1"/>
    </source>
</evidence>
<dbReference type="InterPro" id="IPR002048">
    <property type="entry name" value="EF_hand_dom"/>
</dbReference>
<dbReference type="PROSITE" id="PS00018">
    <property type="entry name" value="EF_HAND_1"/>
    <property type="match status" value="1"/>
</dbReference>
<dbReference type="AlphaFoldDB" id="A0A0M0K0U7"/>
<protein>
    <recommendedName>
        <fullName evidence="3">EF-hand domain-containing protein</fullName>
    </recommendedName>
</protein>
<feature type="domain" description="EF-hand" evidence="3">
    <location>
        <begin position="266"/>
        <end position="301"/>
    </location>
</feature>
<feature type="compositionally biased region" description="Basic and acidic residues" evidence="2">
    <location>
        <begin position="1"/>
        <end position="15"/>
    </location>
</feature>
<proteinExistence type="predicted"/>
<name>A0A0M0K0U7_9EUKA</name>